<feature type="transmembrane region" description="Helical" evidence="1">
    <location>
        <begin position="102"/>
        <end position="131"/>
    </location>
</feature>
<evidence type="ECO:0008006" key="4">
    <source>
        <dbReference type="Google" id="ProtNLM"/>
    </source>
</evidence>
<keyword evidence="1" id="KW-1133">Transmembrane helix</keyword>
<keyword evidence="3" id="KW-1185">Reference proteome</keyword>
<keyword evidence="1" id="KW-0472">Membrane</keyword>
<protein>
    <recommendedName>
        <fullName evidence="4">PRA1 family protein</fullName>
    </recommendedName>
</protein>
<sequence>MAQGVTPDGEQKGTAKSYHRFSYLDLGLDFDWTILTHEYALNHFALALFMAVLLAPVLFQAGFLPVCSCIHFSFSSHQICSSAQEKIPRSMMLQPPCFNIEMVCYFVLVGFGMCHTLNFIVYSLVAIMLYVHNPLRHDLIQFTLISKE</sequence>
<evidence type="ECO:0000313" key="3">
    <source>
        <dbReference type="Proteomes" id="UP001352852"/>
    </source>
</evidence>
<accession>A0ABU7DQ73</accession>
<comment type="caution">
    <text evidence="2">The sequence shown here is derived from an EMBL/GenBank/DDBJ whole genome shotgun (WGS) entry which is preliminary data.</text>
</comment>
<reference evidence="2 3" key="1">
    <citation type="submission" date="2021-06" db="EMBL/GenBank/DDBJ databases">
        <authorList>
            <person name="Palmer J.M."/>
        </authorList>
    </citation>
    <scope>NUCLEOTIDE SEQUENCE [LARGE SCALE GENOMIC DNA]</scope>
    <source>
        <strain evidence="2 3">CL_MEX2019</strain>
        <tissue evidence="2">Muscle</tissue>
    </source>
</reference>
<evidence type="ECO:0000313" key="2">
    <source>
        <dbReference type="EMBL" id="MED6277233.1"/>
    </source>
</evidence>
<evidence type="ECO:0000256" key="1">
    <source>
        <dbReference type="SAM" id="Phobius"/>
    </source>
</evidence>
<dbReference type="EMBL" id="JAHUTJ010033522">
    <property type="protein sequence ID" value="MED6277233.1"/>
    <property type="molecule type" value="Genomic_DNA"/>
</dbReference>
<gene>
    <name evidence="2" type="ORF">CHARACLAT_011149</name>
</gene>
<proteinExistence type="predicted"/>
<name>A0ABU7DQ73_9TELE</name>
<feature type="transmembrane region" description="Helical" evidence="1">
    <location>
        <begin position="44"/>
        <end position="67"/>
    </location>
</feature>
<dbReference type="Proteomes" id="UP001352852">
    <property type="component" value="Unassembled WGS sequence"/>
</dbReference>
<organism evidence="2 3">
    <name type="scientific">Characodon lateralis</name>
    <dbReference type="NCBI Taxonomy" id="208331"/>
    <lineage>
        <taxon>Eukaryota</taxon>
        <taxon>Metazoa</taxon>
        <taxon>Chordata</taxon>
        <taxon>Craniata</taxon>
        <taxon>Vertebrata</taxon>
        <taxon>Euteleostomi</taxon>
        <taxon>Actinopterygii</taxon>
        <taxon>Neopterygii</taxon>
        <taxon>Teleostei</taxon>
        <taxon>Neoteleostei</taxon>
        <taxon>Acanthomorphata</taxon>
        <taxon>Ovalentaria</taxon>
        <taxon>Atherinomorphae</taxon>
        <taxon>Cyprinodontiformes</taxon>
        <taxon>Goodeidae</taxon>
        <taxon>Characodon</taxon>
    </lineage>
</organism>
<keyword evidence="1" id="KW-0812">Transmembrane</keyword>